<gene>
    <name evidence="2" type="ORF">CWATWH0003_2267</name>
</gene>
<dbReference type="Proteomes" id="UP000003477">
    <property type="component" value="Unassembled WGS sequence"/>
</dbReference>
<evidence type="ECO:0000256" key="1">
    <source>
        <dbReference type="SAM" id="SignalP"/>
    </source>
</evidence>
<organism evidence="2 3">
    <name type="scientific">Crocosphaera watsonii WH 0003</name>
    <dbReference type="NCBI Taxonomy" id="423471"/>
    <lineage>
        <taxon>Bacteria</taxon>
        <taxon>Bacillati</taxon>
        <taxon>Cyanobacteriota</taxon>
        <taxon>Cyanophyceae</taxon>
        <taxon>Oscillatoriophycideae</taxon>
        <taxon>Chroococcales</taxon>
        <taxon>Aphanothecaceae</taxon>
        <taxon>Crocosphaera</taxon>
    </lineage>
</organism>
<reference evidence="2 3" key="1">
    <citation type="journal article" date="2011" name="Front. Microbiol.">
        <title>Two Strains of Crocosphaera watsonii with Highly Conserved Genomes are Distinguished by Strain-Specific Features.</title>
        <authorList>
            <person name="Bench S.R."/>
            <person name="Ilikchyan I.N."/>
            <person name="Tripp H.J."/>
            <person name="Zehr J.P."/>
        </authorList>
    </citation>
    <scope>NUCLEOTIDE SEQUENCE [LARGE SCALE GENOMIC DNA]</scope>
    <source>
        <strain evidence="2 3">WH 0003</strain>
    </source>
</reference>
<dbReference type="AlphaFoldDB" id="G5J444"/>
<dbReference type="EMBL" id="AESD01000343">
    <property type="protein sequence ID" value="EHJ13041.1"/>
    <property type="molecule type" value="Genomic_DNA"/>
</dbReference>
<evidence type="ECO:0000313" key="2">
    <source>
        <dbReference type="EMBL" id="EHJ13041.1"/>
    </source>
</evidence>
<dbReference type="RefSeq" id="WP_007305239.1">
    <property type="nucleotide sequence ID" value="NZ_AESD01000343.1"/>
</dbReference>
<comment type="caution">
    <text evidence="2">The sequence shown here is derived from an EMBL/GenBank/DDBJ whole genome shotgun (WGS) entry which is preliminary data.</text>
</comment>
<feature type="signal peptide" evidence="1">
    <location>
        <begin position="1"/>
        <end position="26"/>
    </location>
</feature>
<sequence length="221" mass="22984">MKLQSFAQLMTTTLLLSLASPTMIKAANIYTVNFSGVSDSGNGGPYNINGGFTWDDSVVGASSNPADVAWNDPGISNFTIAVTGGASPFTFNESTIFGSRPFSTSPSLANDATFDLTSSELIINNNAEFIDNNGNGRLCLGNNSSFCNANTIFAISLGSGIYGGGGYNAPNFFGIGYSVTSTVTVKSDEPESIPESSNILGLILVGAGFIFTGIKCKKNKE</sequence>
<feature type="chain" id="PRO_5003479051" description="PEP-CTERM protein-sorting domain-containing protein" evidence="1">
    <location>
        <begin position="27"/>
        <end position="221"/>
    </location>
</feature>
<protein>
    <recommendedName>
        <fullName evidence="4">PEP-CTERM protein-sorting domain-containing protein</fullName>
    </recommendedName>
</protein>
<dbReference type="PATRIC" id="fig|423471.3.peg.2127"/>
<evidence type="ECO:0008006" key="4">
    <source>
        <dbReference type="Google" id="ProtNLM"/>
    </source>
</evidence>
<dbReference type="GeneID" id="88765971"/>
<proteinExistence type="predicted"/>
<evidence type="ECO:0000313" key="3">
    <source>
        <dbReference type="Proteomes" id="UP000003477"/>
    </source>
</evidence>
<keyword evidence="1" id="KW-0732">Signal</keyword>
<name>G5J444_CROWT</name>
<accession>G5J444</accession>